<dbReference type="PANTHER" id="PTHR46211">
    <property type="entry name" value="GLYCEROPHOSPHORYL DIESTER PHOSPHODIESTERASE"/>
    <property type="match status" value="1"/>
</dbReference>
<protein>
    <submittedName>
        <fullName evidence="3">Glycerophosphoryl diester phosphodiesterase family protein</fullName>
    </submittedName>
</protein>
<dbReference type="EMBL" id="FNZR01000004">
    <property type="protein sequence ID" value="SEL26383.1"/>
    <property type="molecule type" value="Genomic_DNA"/>
</dbReference>
<feature type="domain" description="GP-PDE" evidence="2">
    <location>
        <begin position="32"/>
        <end position="269"/>
    </location>
</feature>
<dbReference type="STRING" id="332977.SAMN05421740_10487"/>
<dbReference type="InterPro" id="IPR030395">
    <property type="entry name" value="GP_PDE_dom"/>
</dbReference>
<dbReference type="RefSeq" id="WP_090605596.1">
    <property type="nucleotide sequence ID" value="NZ_FNZR01000004.1"/>
</dbReference>
<sequence>MTKPIYACLCGIVSLITGLQLHAQSDKIAANFQLIAHRGGVVDSATAENSLQALEKAIARGYDRIEIDVRMSKDSVFIIHHDRNFLRYYGIDTPVSELAWPAMKALEGSLGNRVHTLEEVLAAAQNRIKVMIDLKVPGNDTLLHGRLIQLLSRYDQLSDALLIGTDESTDYYRGKIALSCTRQQLEANRKRPGYSPAHYYLFSGTIRAADVEWATQHGIRVIGVINASPRQHDPLSAGKAAAGALKAAGVRIFQIDSLFDPFFREPPVR</sequence>
<dbReference type="Gene3D" id="3.20.20.190">
    <property type="entry name" value="Phosphatidylinositol (PI) phosphodiesterase"/>
    <property type="match status" value="1"/>
</dbReference>
<dbReference type="GO" id="GO:0006629">
    <property type="term" value="P:lipid metabolic process"/>
    <property type="evidence" value="ECO:0007669"/>
    <property type="project" value="InterPro"/>
</dbReference>
<feature type="chain" id="PRO_5011502756" evidence="1">
    <location>
        <begin position="24"/>
        <end position="269"/>
    </location>
</feature>
<evidence type="ECO:0000259" key="2">
    <source>
        <dbReference type="PROSITE" id="PS51704"/>
    </source>
</evidence>
<dbReference type="Pfam" id="PF03009">
    <property type="entry name" value="GDPD"/>
    <property type="match status" value="1"/>
</dbReference>
<feature type="signal peptide" evidence="1">
    <location>
        <begin position="1"/>
        <end position="23"/>
    </location>
</feature>
<evidence type="ECO:0000313" key="3">
    <source>
        <dbReference type="EMBL" id="SEL26383.1"/>
    </source>
</evidence>
<dbReference type="OrthoDB" id="384721at2"/>
<organism evidence="3 4">
    <name type="scientific">Parapedobacter koreensis</name>
    <dbReference type="NCBI Taxonomy" id="332977"/>
    <lineage>
        <taxon>Bacteria</taxon>
        <taxon>Pseudomonadati</taxon>
        <taxon>Bacteroidota</taxon>
        <taxon>Sphingobacteriia</taxon>
        <taxon>Sphingobacteriales</taxon>
        <taxon>Sphingobacteriaceae</taxon>
        <taxon>Parapedobacter</taxon>
    </lineage>
</organism>
<dbReference type="PROSITE" id="PS51704">
    <property type="entry name" value="GP_PDE"/>
    <property type="match status" value="1"/>
</dbReference>
<keyword evidence="4" id="KW-1185">Reference proteome</keyword>
<reference evidence="4" key="1">
    <citation type="submission" date="2016-10" db="EMBL/GenBank/DDBJ databases">
        <authorList>
            <person name="Varghese N."/>
            <person name="Submissions S."/>
        </authorList>
    </citation>
    <scope>NUCLEOTIDE SEQUENCE [LARGE SCALE GENOMIC DNA]</scope>
    <source>
        <strain evidence="4">Jip14</strain>
    </source>
</reference>
<dbReference type="Proteomes" id="UP000198916">
    <property type="component" value="Unassembled WGS sequence"/>
</dbReference>
<dbReference type="GO" id="GO:0008081">
    <property type="term" value="F:phosphoric diester hydrolase activity"/>
    <property type="evidence" value="ECO:0007669"/>
    <property type="project" value="InterPro"/>
</dbReference>
<dbReference type="AlphaFoldDB" id="A0A1H7NS75"/>
<evidence type="ECO:0000256" key="1">
    <source>
        <dbReference type="SAM" id="SignalP"/>
    </source>
</evidence>
<name>A0A1H7NS75_9SPHI</name>
<dbReference type="SUPFAM" id="SSF51695">
    <property type="entry name" value="PLC-like phosphodiesterases"/>
    <property type="match status" value="1"/>
</dbReference>
<accession>A0A1H7NS75</accession>
<gene>
    <name evidence="3" type="ORF">SAMN05421740_10487</name>
</gene>
<dbReference type="PANTHER" id="PTHR46211:SF1">
    <property type="entry name" value="GLYCEROPHOSPHODIESTER PHOSPHODIESTERASE, CYTOPLASMIC"/>
    <property type="match status" value="1"/>
</dbReference>
<evidence type="ECO:0000313" key="4">
    <source>
        <dbReference type="Proteomes" id="UP000198916"/>
    </source>
</evidence>
<proteinExistence type="predicted"/>
<dbReference type="InterPro" id="IPR017946">
    <property type="entry name" value="PLC-like_Pdiesterase_TIM-brl"/>
</dbReference>
<keyword evidence="1" id="KW-0732">Signal</keyword>